<keyword evidence="5 7" id="KW-1133">Transmembrane helix</keyword>
<protein>
    <recommendedName>
        <fullName evidence="7">CASP-like protein</fullName>
    </recommendedName>
</protein>
<evidence type="ECO:0000256" key="6">
    <source>
        <dbReference type="ARBA" id="ARBA00023136"/>
    </source>
</evidence>
<sequence>MVTSHDSAEVLNLTFTAKYSNEQIFKYFLIAEAITCVYSLILLFIYSQISLWRLVLILGDSNATFFKCFSSISNSSFGQEGKQSCRLATNLWTSS</sequence>
<gene>
    <name evidence="9" type="ORF">RJT34_24233</name>
</gene>
<evidence type="ECO:0000313" key="10">
    <source>
        <dbReference type="Proteomes" id="UP001359559"/>
    </source>
</evidence>
<dbReference type="GO" id="GO:0005886">
    <property type="term" value="C:plasma membrane"/>
    <property type="evidence" value="ECO:0007669"/>
    <property type="project" value="UniProtKB-SubCell"/>
</dbReference>
<evidence type="ECO:0000256" key="3">
    <source>
        <dbReference type="ARBA" id="ARBA00022475"/>
    </source>
</evidence>
<reference evidence="9 10" key="1">
    <citation type="submission" date="2024-01" db="EMBL/GenBank/DDBJ databases">
        <title>The genomes of 5 underutilized Papilionoideae crops provide insights into root nodulation and disease resistance.</title>
        <authorList>
            <person name="Yuan L."/>
        </authorList>
    </citation>
    <scope>NUCLEOTIDE SEQUENCE [LARGE SCALE GENOMIC DNA]</scope>
    <source>
        <strain evidence="9">LY-2023</strain>
        <tissue evidence="9">Leaf</tissue>
    </source>
</reference>
<name>A0AAN9IHA6_CLITE</name>
<keyword evidence="10" id="KW-1185">Reference proteome</keyword>
<evidence type="ECO:0000313" key="9">
    <source>
        <dbReference type="EMBL" id="KAK7279187.1"/>
    </source>
</evidence>
<dbReference type="Proteomes" id="UP001359559">
    <property type="component" value="Unassembled WGS sequence"/>
</dbReference>
<dbReference type="InterPro" id="IPR006702">
    <property type="entry name" value="CASP_dom"/>
</dbReference>
<comment type="caution">
    <text evidence="9">The sequence shown here is derived from an EMBL/GenBank/DDBJ whole genome shotgun (WGS) entry which is preliminary data.</text>
</comment>
<comment type="subunit">
    <text evidence="7">Homodimer and heterodimers.</text>
</comment>
<evidence type="ECO:0000259" key="8">
    <source>
        <dbReference type="Pfam" id="PF04535"/>
    </source>
</evidence>
<organism evidence="9 10">
    <name type="scientific">Clitoria ternatea</name>
    <name type="common">Butterfly pea</name>
    <dbReference type="NCBI Taxonomy" id="43366"/>
    <lineage>
        <taxon>Eukaryota</taxon>
        <taxon>Viridiplantae</taxon>
        <taxon>Streptophyta</taxon>
        <taxon>Embryophyta</taxon>
        <taxon>Tracheophyta</taxon>
        <taxon>Spermatophyta</taxon>
        <taxon>Magnoliopsida</taxon>
        <taxon>eudicotyledons</taxon>
        <taxon>Gunneridae</taxon>
        <taxon>Pentapetalae</taxon>
        <taxon>rosids</taxon>
        <taxon>fabids</taxon>
        <taxon>Fabales</taxon>
        <taxon>Fabaceae</taxon>
        <taxon>Papilionoideae</taxon>
        <taxon>50 kb inversion clade</taxon>
        <taxon>NPAAA clade</taxon>
        <taxon>indigoferoid/millettioid clade</taxon>
        <taxon>Phaseoleae</taxon>
        <taxon>Clitoria</taxon>
    </lineage>
</organism>
<feature type="domain" description="Casparian strip membrane protein" evidence="8">
    <location>
        <begin position="1"/>
        <end position="45"/>
    </location>
</feature>
<evidence type="ECO:0000256" key="7">
    <source>
        <dbReference type="RuleBase" id="RU361233"/>
    </source>
</evidence>
<dbReference type="AlphaFoldDB" id="A0AAN9IHA6"/>
<proteinExistence type="inferred from homology"/>
<dbReference type="Pfam" id="PF04535">
    <property type="entry name" value="CASP_dom"/>
    <property type="match status" value="1"/>
</dbReference>
<evidence type="ECO:0000256" key="4">
    <source>
        <dbReference type="ARBA" id="ARBA00022692"/>
    </source>
</evidence>
<evidence type="ECO:0000256" key="5">
    <source>
        <dbReference type="ARBA" id="ARBA00022989"/>
    </source>
</evidence>
<accession>A0AAN9IHA6</accession>
<comment type="similarity">
    <text evidence="2 7">Belongs to the Casparian strip membrane proteins (CASP) family.</text>
</comment>
<keyword evidence="3 7" id="KW-1003">Cell membrane</keyword>
<keyword evidence="6 7" id="KW-0472">Membrane</keyword>
<evidence type="ECO:0000256" key="2">
    <source>
        <dbReference type="ARBA" id="ARBA00007651"/>
    </source>
</evidence>
<evidence type="ECO:0000256" key="1">
    <source>
        <dbReference type="ARBA" id="ARBA00004651"/>
    </source>
</evidence>
<comment type="caution">
    <text evidence="7">Lacks conserved residue(s) required for the propagation of feature annotation.</text>
</comment>
<keyword evidence="4 7" id="KW-0812">Transmembrane</keyword>
<dbReference type="EMBL" id="JAYKXN010000006">
    <property type="protein sequence ID" value="KAK7279187.1"/>
    <property type="molecule type" value="Genomic_DNA"/>
</dbReference>
<comment type="subcellular location">
    <subcellularLocation>
        <location evidence="1 7">Cell membrane</location>
        <topology evidence="1 7">Multi-pass membrane protein</topology>
    </subcellularLocation>
</comment>
<feature type="transmembrane region" description="Helical" evidence="7">
    <location>
        <begin position="24"/>
        <end position="46"/>
    </location>
</feature>